<gene>
    <name evidence="2" type="ORF">LBRM2904_30.1220</name>
</gene>
<feature type="region of interest" description="Disordered" evidence="1">
    <location>
        <begin position="1709"/>
        <end position="1730"/>
    </location>
</feature>
<feature type="region of interest" description="Disordered" evidence="1">
    <location>
        <begin position="1759"/>
        <end position="1779"/>
    </location>
</feature>
<feature type="region of interest" description="Disordered" evidence="1">
    <location>
        <begin position="1325"/>
        <end position="1378"/>
    </location>
</feature>
<feature type="region of interest" description="Disordered" evidence="1">
    <location>
        <begin position="900"/>
        <end position="929"/>
    </location>
</feature>
<feature type="region of interest" description="Disordered" evidence="1">
    <location>
        <begin position="1394"/>
        <end position="1418"/>
    </location>
</feature>
<feature type="compositionally biased region" description="Low complexity" evidence="1">
    <location>
        <begin position="183"/>
        <end position="194"/>
    </location>
</feature>
<feature type="region of interest" description="Disordered" evidence="1">
    <location>
        <begin position="1629"/>
        <end position="1662"/>
    </location>
</feature>
<proteinExistence type="predicted"/>
<dbReference type="EMBL" id="LS997629">
    <property type="protein sequence ID" value="SYZ67936.1"/>
    <property type="molecule type" value="Genomic_DNA"/>
</dbReference>
<accession>A0A3P3ZCH7</accession>
<feature type="compositionally biased region" description="Basic residues" evidence="1">
    <location>
        <begin position="1641"/>
        <end position="1652"/>
    </location>
</feature>
<protein>
    <submittedName>
        <fullName evidence="2">Hypothetical_protein</fullName>
    </submittedName>
</protein>
<feature type="compositionally biased region" description="Basic residues" evidence="1">
    <location>
        <begin position="1282"/>
        <end position="1293"/>
    </location>
</feature>
<feature type="compositionally biased region" description="Basic and acidic residues" evidence="1">
    <location>
        <begin position="1342"/>
        <end position="1354"/>
    </location>
</feature>
<evidence type="ECO:0000256" key="1">
    <source>
        <dbReference type="SAM" id="MobiDB-lite"/>
    </source>
</evidence>
<evidence type="ECO:0000313" key="3">
    <source>
        <dbReference type="Proteomes" id="UP000319462"/>
    </source>
</evidence>
<dbReference type="Proteomes" id="UP000319462">
    <property type="component" value="Chromosome 30"/>
</dbReference>
<evidence type="ECO:0000313" key="2">
    <source>
        <dbReference type="EMBL" id="SYZ67936.1"/>
    </source>
</evidence>
<reference evidence="2 3" key="1">
    <citation type="submission" date="2018-09" db="EMBL/GenBank/DDBJ databases">
        <authorList>
            <person name="Peiro R."/>
            <person name="Begona"/>
            <person name="Cbmso G."/>
            <person name="Lopez M."/>
            <person name="Gonzalez S."/>
        </authorList>
    </citation>
    <scope>NUCLEOTIDE SEQUENCE [LARGE SCALE GENOMIC DNA]</scope>
</reference>
<feature type="compositionally biased region" description="Acidic residues" evidence="1">
    <location>
        <begin position="1357"/>
        <end position="1373"/>
    </location>
</feature>
<organism evidence="2 3">
    <name type="scientific">Leishmania braziliensis MHOM/BR/75/M2904</name>
    <dbReference type="NCBI Taxonomy" id="420245"/>
    <lineage>
        <taxon>Eukaryota</taxon>
        <taxon>Discoba</taxon>
        <taxon>Euglenozoa</taxon>
        <taxon>Kinetoplastea</taxon>
        <taxon>Metakinetoplastina</taxon>
        <taxon>Trypanosomatida</taxon>
        <taxon>Trypanosomatidae</taxon>
        <taxon>Leishmaniinae</taxon>
        <taxon>Leishmania</taxon>
        <taxon>Leishmania braziliensis species complex</taxon>
    </lineage>
</organism>
<feature type="region of interest" description="Disordered" evidence="1">
    <location>
        <begin position="165"/>
        <end position="236"/>
    </location>
</feature>
<name>A0A3P3ZCH7_LEIBR</name>
<sequence>MDAEVALTFVFHPSTGIWTSEAHLRVNVEAVGGHGGSAHCDAAGRALGGCAALSSSAASSCTLLIYVSRHHTLRRVFVQEEDDATESFTDEVPGATAVLSSSSDAMLGLSCKGSQLSRCIEVQHYSWEPCRRPIRHLSTSDREAAALAMSSDSRRRPSRGEKVIALTHRHGETETTSVRAGTSPSSHPHVFSSSGTAFPEGMLDDEEDEGGGGGGRLVLQFDSSSSPPPSSPLSALRSEVAVDDIAPLSSTNGVKEVKKAVTVEATPSAEILSAHVGATAAPRISDAATEASTNATLNKAATENVEGSVSNAPRRLLLLRPGADGAPCSLSTPSSMGVQPGVPFSATLDSSRGGRVLNINTVTSAKTDALSAVRIQEAPRTALPPSLVAPTTRATEAKKRAPNVAAAVPPTTFIRTSAASGAPERREWQPFLLSFAYPGGLTSATSTAQQAQPLPSAPTAMTGRRAVVAVHLEFTAVTFGEISSDADTALPVAPCSRGGVASCGWARQCRSRSILSPVVYSHDTARRTSHGYSIIVGDASWQSCCLMCPQVAAVLPEDNDCCCGTTCESAVNSGTGEVRAGPLLDVWVRAVSGRQLSAQQRRRCHRDTFPSSMEECIPNNQPQPQHESVKLEGAMKDEGVCRVPAASLLSSEPSQPLFTAVFTASWLSQLCCVFTPHSIAMPPCRHPHTGDALWPRRARRSLWPSSRSSSLLWVATQVTQDCVVTHPRCLTDSTSAQRLCSSEVKGEVRYWWLRSDPRQSDVLHWYFCRVLACWASATAASLATSSSHSCTSRCVANGAVEGSSLLDIIVTKANPPTLSLRGGAVGTTSSVLVAAETLHAAALEAEDAEEAPSAATAAPPVAAAGRRRLSPSALRARVAITAAVLQHLMWGAVARLSTSCTGETSRTGGAEWTEGSNPERRQSTPLPPQEQHVAHLEGMTSRLVCAARVLAVHWVCGSPSLLRSTHASLMDFLAEERLLLSSVLPVGRLLNSMRASSPKGVEACDPVKVPSTTGLDMLLHFESQYASASFAALAWLSQHAADIQLLRGEGFVSLRLHEAESLLLRSALALPESPQLGRLVAHHLHSGETSVFGLRSYTGEPHQRLPLDSGEAMVGLSAPQTPLRGTVNVRIEHAAVVNAFMVHLEWTTMMVAAACDTPAPAFSSGIHGAVELPFLLLVFVVEEDVRGVAHDSEDSSLTSGDDSFTGTGGVGGRSVRLYQVTPFSWRLGAAACAADGFTARTTQLVMHALDLVARRPDVFEGFHMEAIARFGSSKATTAAASARRRKTLKRTRGHWSGPDGADGTAERGACATTVSWRRAARVDTATVRRSGAPLRACKRRRTGVDARDVDRKGSEASGDDEDGSSDVEVENDDASSPVLSAWSSRSFRAAAAAASPLDSTPAHRRRPDSGFPKNSGGRSLSVVDTARVVPVVVFREDAAAPLLEVVVSHASQLAAQLAAFGSRAAKSTRRSKEEEDEAQEEASRVLCALLDHWIGFSSLHAAAPQYIADLQACQRHGALAPITQLGNMSTHSSALTEPCVLHAYIGLLRSLWREFERLSPLFSHSVAASPLASSPLTRFVSLGVLRAHVLTPACVAAAIEAAIAEYVRQDIECRRRSLFAQRDAAFQWDSEEAEEDEKRGSGARRGKPKKHTPQQQRVQEELATEAAARATWASVATQMEALVRVFYAEVLGEYPRPSPLLQSDARSRALHGATEKAPLSGSAEGGVVPWDTPNSREIAASERRAAFQSLLHSLLQRVEAEGEGQPPPPPPQHGDSTMLPLVPTARLQLTGASTDKSTSLRTVSSSWESLQRRTFGAGDVADLNVTVAQLAEACVTQFLCAPRHSCFCSAGATSTNTWGGKKRVDKVAPRSVVGEGAAAQRAAQLLCVSDAFLQSRGEGTSTASAHRHVTTAKLALPLAQLMMSTEAVLH</sequence>
<feature type="region of interest" description="Disordered" evidence="1">
    <location>
        <begin position="1278"/>
        <end position="1308"/>
    </location>
</feature>